<dbReference type="InterPro" id="IPR015421">
    <property type="entry name" value="PyrdxlP-dep_Trfase_major"/>
</dbReference>
<protein>
    <recommendedName>
        <fullName evidence="6">2-aminoethylphosphonate--pyruvate transaminase</fullName>
        <ecNumber evidence="6">2.6.1.37</ecNumber>
    </recommendedName>
</protein>
<dbReference type="InterPro" id="IPR015424">
    <property type="entry name" value="PyrdxlP-dep_Trfase"/>
</dbReference>
<dbReference type="InterPro" id="IPR024169">
    <property type="entry name" value="SP_NH2Trfase/AEP_transaminase"/>
</dbReference>
<proteinExistence type="inferred from homology"/>
<sequence length="368" mass="41362">MKINQRNILLNPGPVTLSDRVRESLLKEDLCHREPEFAQLMLDIKTRLVSVYPEAIANYEAIVLTGSGTCAVEAMLSSLIPKSGKALIVTNGVYGERMAKMVKIHDKNLTVVTSPWEEPMNLQAVEQYLTQDSSFTHVVAVHHETTTGRLNDVAKLGEICRSLNIALLLDCVSSFGAETIKFSDWNLEACAATANKCLHGVPGLSFVLVKKSVFEFRSTAASSLYLDLYSYHKQQLEGYSPFTQSVQVSYALREALKELEDDGGWKSRHNLYQNRSQMIQNGLQSMGIETLLNPVNYSCVLKSYKLSLSYSYEQIHDYLKQSGFIIYAGQGGLEKTIFRIANMGNIQEDDIVNLIQCFKEIFFQETKR</sequence>
<dbReference type="SUPFAM" id="SSF53383">
    <property type="entry name" value="PLP-dependent transferases"/>
    <property type="match status" value="1"/>
</dbReference>
<feature type="domain" description="Aminotransferase class V" evidence="8">
    <location>
        <begin position="58"/>
        <end position="330"/>
    </location>
</feature>
<name>A0ABR8FDD6_9NOST</name>
<evidence type="ECO:0000256" key="2">
    <source>
        <dbReference type="ARBA" id="ARBA00022576"/>
    </source>
</evidence>
<dbReference type="Pfam" id="PF00266">
    <property type="entry name" value="Aminotran_5"/>
    <property type="match status" value="1"/>
</dbReference>
<evidence type="ECO:0000313" key="9">
    <source>
        <dbReference type="EMBL" id="MBD2568156.1"/>
    </source>
</evidence>
<reference evidence="9 10" key="1">
    <citation type="journal article" date="2020" name="ISME J.">
        <title>Comparative genomics reveals insights into cyanobacterial evolution and habitat adaptation.</title>
        <authorList>
            <person name="Chen M.Y."/>
            <person name="Teng W.K."/>
            <person name="Zhao L."/>
            <person name="Hu C.X."/>
            <person name="Zhou Y.K."/>
            <person name="Han B.P."/>
            <person name="Song L.R."/>
            <person name="Shu W.S."/>
        </authorList>
    </citation>
    <scope>NUCLEOTIDE SEQUENCE [LARGE SCALE GENOMIC DNA]</scope>
    <source>
        <strain evidence="9 10">FACHB-196</strain>
    </source>
</reference>
<evidence type="ECO:0000256" key="6">
    <source>
        <dbReference type="ARBA" id="ARBA00044521"/>
    </source>
</evidence>
<dbReference type="RefSeq" id="WP_190713830.1">
    <property type="nucleotide sequence ID" value="NZ_JACJST010000007.1"/>
</dbReference>
<dbReference type="NCBIfam" id="TIGR03301">
    <property type="entry name" value="PhnW-AepZ"/>
    <property type="match status" value="1"/>
</dbReference>
<evidence type="ECO:0000256" key="7">
    <source>
        <dbReference type="ARBA" id="ARBA00049460"/>
    </source>
</evidence>
<comment type="caution">
    <text evidence="9">The sequence shown here is derived from an EMBL/GenBank/DDBJ whole genome shotgun (WGS) entry which is preliminary data.</text>
</comment>
<dbReference type="Gene3D" id="3.40.640.10">
    <property type="entry name" value="Type I PLP-dependent aspartate aminotransferase-like (Major domain)"/>
    <property type="match status" value="1"/>
</dbReference>
<dbReference type="EMBL" id="JACJST010000007">
    <property type="protein sequence ID" value="MBD2568156.1"/>
    <property type="molecule type" value="Genomic_DNA"/>
</dbReference>
<keyword evidence="3" id="KW-0808">Transferase</keyword>
<dbReference type="InterPro" id="IPR000192">
    <property type="entry name" value="Aminotrans_V_dom"/>
</dbReference>
<evidence type="ECO:0000313" key="10">
    <source>
        <dbReference type="Proteomes" id="UP000640531"/>
    </source>
</evidence>
<dbReference type="Gene3D" id="3.90.1150.10">
    <property type="entry name" value="Aspartate Aminotransferase, domain 1"/>
    <property type="match status" value="1"/>
</dbReference>
<dbReference type="EC" id="2.6.1.37" evidence="6"/>
<evidence type="ECO:0000256" key="1">
    <source>
        <dbReference type="ARBA" id="ARBA00001933"/>
    </source>
</evidence>
<keyword evidence="2 9" id="KW-0032">Aminotransferase</keyword>
<evidence type="ECO:0000256" key="4">
    <source>
        <dbReference type="ARBA" id="ARBA00022898"/>
    </source>
</evidence>
<evidence type="ECO:0000256" key="5">
    <source>
        <dbReference type="ARBA" id="ARBA00023317"/>
    </source>
</evidence>
<dbReference type="GO" id="GO:0008483">
    <property type="term" value="F:transaminase activity"/>
    <property type="evidence" value="ECO:0007669"/>
    <property type="project" value="UniProtKB-KW"/>
</dbReference>
<gene>
    <name evidence="9" type="ORF">H6G59_09625</name>
</gene>
<evidence type="ECO:0000259" key="8">
    <source>
        <dbReference type="Pfam" id="PF00266"/>
    </source>
</evidence>
<keyword evidence="5" id="KW-0670">Pyruvate</keyword>
<dbReference type="InterPro" id="IPR012703">
    <property type="entry name" value="NH2EtPonate_pyrv_transaminase"/>
</dbReference>
<dbReference type="PANTHER" id="PTHR42778:SF1">
    <property type="entry name" value="2-AMINOETHYLPHOSPHONATE--PYRUVATE TRANSAMINASE"/>
    <property type="match status" value="1"/>
</dbReference>
<accession>A0ABR8FDD6</accession>
<dbReference type="HAMAP" id="MF_01376">
    <property type="entry name" value="PhnW_aminotrans_5"/>
    <property type="match status" value="1"/>
</dbReference>
<keyword evidence="4" id="KW-0663">Pyridoxal phosphate</keyword>
<comment type="cofactor">
    <cofactor evidence="1">
        <name>pyridoxal 5'-phosphate</name>
        <dbReference type="ChEBI" id="CHEBI:597326"/>
    </cofactor>
</comment>
<organism evidence="9 10">
    <name type="scientific">Anabaena lutea FACHB-196</name>
    <dbReference type="NCBI Taxonomy" id="2692881"/>
    <lineage>
        <taxon>Bacteria</taxon>
        <taxon>Bacillati</taxon>
        <taxon>Cyanobacteriota</taxon>
        <taxon>Cyanophyceae</taxon>
        <taxon>Nostocales</taxon>
        <taxon>Nostocaceae</taxon>
        <taxon>Anabaena</taxon>
    </lineage>
</organism>
<dbReference type="PIRSF" id="PIRSF000524">
    <property type="entry name" value="SPT"/>
    <property type="match status" value="1"/>
</dbReference>
<dbReference type="PANTHER" id="PTHR42778">
    <property type="entry name" value="2-AMINOETHYLPHOSPHONATE--PYRUVATE TRANSAMINASE"/>
    <property type="match status" value="1"/>
</dbReference>
<dbReference type="Proteomes" id="UP000640531">
    <property type="component" value="Unassembled WGS sequence"/>
</dbReference>
<comment type="catalytic activity">
    <reaction evidence="7">
        <text>(2-aminoethyl)phosphonate + pyruvate = phosphonoacetaldehyde + L-alanine</text>
        <dbReference type="Rhea" id="RHEA:17021"/>
        <dbReference type="ChEBI" id="CHEBI:15361"/>
        <dbReference type="ChEBI" id="CHEBI:57418"/>
        <dbReference type="ChEBI" id="CHEBI:57972"/>
        <dbReference type="ChEBI" id="CHEBI:58383"/>
        <dbReference type="EC" id="2.6.1.37"/>
    </reaction>
</comment>
<evidence type="ECO:0000256" key="3">
    <source>
        <dbReference type="ARBA" id="ARBA00022679"/>
    </source>
</evidence>
<keyword evidence="10" id="KW-1185">Reference proteome</keyword>
<dbReference type="InterPro" id="IPR015422">
    <property type="entry name" value="PyrdxlP-dep_Trfase_small"/>
</dbReference>